<feature type="region of interest" description="Disordered" evidence="7">
    <location>
        <begin position="149"/>
        <end position="172"/>
    </location>
</feature>
<reference evidence="10" key="1">
    <citation type="submission" date="2022-08" db="EMBL/GenBank/DDBJ databases">
        <title>Novel sulfate-reducing endosymbionts in the free-living metamonad Anaeramoeba.</title>
        <authorList>
            <person name="Jerlstrom-Hultqvist J."/>
            <person name="Cepicka I."/>
            <person name="Gallot-Lavallee L."/>
            <person name="Salas-Leiva D."/>
            <person name="Curtis B.A."/>
            <person name="Zahonova K."/>
            <person name="Pipaliya S."/>
            <person name="Dacks J."/>
            <person name="Roger A.J."/>
        </authorList>
    </citation>
    <scope>NUCLEOTIDE SEQUENCE</scope>
    <source>
        <strain evidence="10">Schooner1</strain>
    </source>
</reference>
<dbReference type="AlphaFoldDB" id="A0AAV8AEJ1"/>
<evidence type="ECO:0000256" key="1">
    <source>
        <dbReference type="ARBA" id="ARBA00004308"/>
    </source>
</evidence>
<evidence type="ECO:0000256" key="2">
    <source>
        <dbReference type="ARBA" id="ARBA00006972"/>
    </source>
</evidence>
<name>A0AAV8AEJ1_9EUKA</name>
<keyword evidence="12" id="KW-1185">Reference proteome</keyword>
<dbReference type="Pfam" id="PF01217">
    <property type="entry name" value="Clat_adaptor_s"/>
    <property type="match status" value="1"/>
</dbReference>
<dbReference type="Proteomes" id="UP001150062">
    <property type="component" value="Unassembled WGS sequence"/>
</dbReference>
<dbReference type="EMBL" id="JAOAOG010000272">
    <property type="protein sequence ID" value="KAJ6233997.1"/>
    <property type="molecule type" value="Genomic_DNA"/>
</dbReference>
<comment type="caution">
    <text evidence="9">The sequence shown here is derived from an EMBL/GenBank/DDBJ whole genome shotgun (WGS) entry which is preliminary data.</text>
</comment>
<keyword evidence="4 6" id="KW-0653">Protein transport</keyword>
<feature type="compositionally biased region" description="Basic and acidic residues" evidence="7">
    <location>
        <begin position="149"/>
        <end position="159"/>
    </location>
</feature>
<dbReference type="InterPro" id="IPR011012">
    <property type="entry name" value="Longin-like_dom_sf"/>
</dbReference>
<sequence length="172" mass="20211">MIFSVLIVNNRGKPRLVKFYVPIDEEKRLPLVGAIYDVVSQRSDKMCNFFDGNHLENEELKKWGSDIKFVYRHFATLYFIFVVDGTESELGMIDLIQIFVESLDLHFENVCELDLIFHLDKVHQILDQVISGGLILETDPQMIMNRIKEQDDFSKQTKKESKKKKKKKGRRK</sequence>
<protein>
    <recommendedName>
        <fullName evidence="6">AP complex subunit sigma</fullName>
    </recommendedName>
</protein>
<evidence type="ECO:0000259" key="8">
    <source>
        <dbReference type="Pfam" id="PF01217"/>
    </source>
</evidence>
<dbReference type="GO" id="GO:0012505">
    <property type="term" value="C:endomembrane system"/>
    <property type="evidence" value="ECO:0007669"/>
    <property type="project" value="UniProtKB-SubCell"/>
</dbReference>
<evidence type="ECO:0000256" key="5">
    <source>
        <dbReference type="ARBA" id="ARBA00023136"/>
    </source>
</evidence>
<keyword evidence="3 6" id="KW-0813">Transport</keyword>
<evidence type="ECO:0000256" key="6">
    <source>
        <dbReference type="PIRNR" id="PIRNR015588"/>
    </source>
</evidence>
<feature type="domain" description="AP complex mu/sigma subunit" evidence="8">
    <location>
        <begin position="1"/>
        <end position="151"/>
    </location>
</feature>
<dbReference type="SUPFAM" id="SSF64356">
    <property type="entry name" value="SNARE-like"/>
    <property type="match status" value="1"/>
</dbReference>
<dbReference type="GO" id="GO:0006886">
    <property type="term" value="P:intracellular protein transport"/>
    <property type="evidence" value="ECO:0007669"/>
    <property type="project" value="UniProtKB-UniRule"/>
</dbReference>
<dbReference type="InterPro" id="IPR016635">
    <property type="entry name" value="AP_complex_ssu"/>
</dbReference>
<evidence type="ECO:0000313" key="10">
    <source>
        <dbReference type="EMBL" id="KAJ6233997.1"/>
    </source>
</evidence>
<feature type="compositionally biased region" description="Basic residues" evidence="7">
    <location>
        <begin position="160"/>
        <end position="172"/>
    </location>
</feature>
<evidence type="ECO:0000256" key="4">
    <source>
        <dbReference type="ARBA" id="ARBA00022927"/>
    </source>
</evidence>
<evidence type="ECO:0000313" key="9">
    <source>
        <dbReference type="EMBL" id="KAJ3450579.1"/>
    </source>
</evidence>
<dbReference type="Proteomes" id="UP001146793">
    <property type="component" value="Unassembled WGS sequence"/>
</dbReference>
<keyword evidence="5 6" id="KW-0472">Membrane</keyword>
<reference evidence="9" key="2">
    <citation type="submission" date="2022-08" db="EMBL/GenBank/DDBJ databases">
        <title>Novel sulphate-reducing endosymbionts in the free-living metamonad Anaeramoeba.</title>
        <authorList>
            <person name="Jerlstrom-Hultqvist J."/>
            <person name="Cepicka I."/>
            <person name="Gallot-Lavallee L."/>
            <person name="Salas-Leiva D."/>
            <person name="Curtis B.A."/>
            <person name="Zahonova K."/>
            <person name="Pipaliya S."/>
            <person name="Dacks J."/>
            <person name="Roger A.J."/>
        </authorList>
    </citation>
    <scope>NUCLEOTIDE SEQUENCE</scope>
    <source>
        <strain evidence="9">Busselton2</strain>
    </source>
</reference>
<dbReference type="EMBL" id="JANTQA010000012">
    <property type="protein sequence ID" value="KAJ3450579.1"/>
    <property type="molecule type" value="Genomic_DNA"/>
</dbReference>
<evidence type="ECO:0000256" key="7">
    <source>
        <dbReference type="SAM" id="MobiDB-lite"/>
    </source>
</evidence>
<accession>A0AAV8AEJ1</accession>
<organism evidence="9 11">
    <name type="scientific">Anaeramoeba flamelloides</name>
    <dbReference type="NCBI Taxonomy" id="1746091"/>
    <lineage>
        <taxon>Eukaryota</taxon>
        <taxon>Metamonada</taxon>
        <taxon>Anaeramoebidae</taxon>
        <taxon>Anaeramoeba</taxon>
    </lineage>
</organism>
<evidence type="ECO:0000313" key="12">
    <source>
        <dbReference type="Proteomes" id="UP001150062"/>
    </source>
</evidence>
<dbReference type="PIRSF" id="PIRSF015588">
    <property type="entry name" value="AP_complex_sigma"/>
    <property type="match status" value="1"/>
</dbReference>
<comment type="similarity">
    <text evidence="2 6">Belongs to the adaptor complexes small subunit family.</text>
</comment>
<dbReference type="Gene3D" id="3.30.450.60">
    <property type="match status" value="1"/>
</dbReference>
<dbReference type="InterPro" id="IPR022775">
    <property type="entry name" value="AP_mu_sigma_su"/>
</dbReference>
<gene>
    <name evidence="9" type="ORF">M0812_06763</name>
    <name evidence="10" type="ORF">M0813_00631</name>
</gene>
<proteinExistence type="inferred from homology"/>
<evidence type="ECO:0000256" key="3">
    <source>
        <dbReference type="ARBA" id="ARBA00022448"/>
    </source>
</evidence>
<dbReference type="PANTHER" id="PTHR11753">
    <property type="entry name" value="ADAPTOR COMPLEXES SMALL SUBUNIT FAMILY"/>
    <property type="match status" value="1"/>
</dbReference>
<evidence type="ECO:0000313" key="11">
    <source>
        <dbReference type="Proteomes" id="UP001146793"/>
    </source>
</evidence>
<comment type="subcellular location">
    <subcellularLocation>
        <location evidence="1">Endomembrane system</location>
    </subcellularLocation>
</comment>